<organism evidence="1">
    <name type="scientific">Mimivirus LCMiAC02</name>
    <dbReference type="NCBI Taxonomy" id="2506609"/>
    <lineage>
        <taxon>Viruses</taxon>
        <taxon>Varidnaviria</taxon>
        <taxon>Bamfordvirae</taxon>
        <taxon>Nucleocytoviricota</taxon>
        <taxon>Megaviricetes</taxon>
        <taxon>Imitervirales</taxon>
        <taxon>Mimiviridae</taxon>
        <taxon>Klosneuvirinae</taxon>
    </lineage>
</organism>
<dbReference type="EMBL" id="MK500414">
    <property type="protein sequence ID" value="QBK89322.1"/>
    <property type="molecule type" value="Genomic_DNA"/>
</dbReference>
<sequence>MSNQSSSRKLYTAPKYNHKFVGGRNPPIDKYNYINTQEELLKQSHQRLSYIPKINNVVISEDRHDPYKGFSIERGLVPDYINGDRGRFKTIHKYININSSQRNKHPILTTGESHILNKDPIHIKKGSNLIFIHHENHPFKIGDKFTLTGAKSKKSIRRTIVGGIPSFKIQPGCNFMKIIYTHGIPSDYIGTEIQVKFMGIKGDIGTKLTYLGNIPINILNSKYQIKLSLSPSDINPGCNLGALPGDYLDFSPDHFFVILPKLMHNQMPPYILKKYNYKIIELSTAGIPLNMLNANFPINQHQLKGCHTIKNISKDGYYIEIKNNGILTMFGGGSNITVSKVLKICEGFPKPNKYTIDLGMTIHHIVAARLFNIEFPFSSNIIKKFKNNTNNKIYWNNIDDGNHLYNIEVPPGNYGASDLSVVLEKLFMETERINDGGVIGSSYTKIHYMKVNINTNTNIVTFKLYKEYILAEPIIEIDPAIPLVGPIPNPPETEYILKIFHEAHGMVSPGKKILIKDSLSHFGIPIEFINTEHTVMEIVDEDNYKIKLARFNNTNMRVDNKGGVAVKIYIQDMFRLLFDKHDTMGKILGFRKPGNKNSITPFKHVITNADKYHFDIDFITKKGKNIKIKNNYIQLHGDNYVLMVANPLTSISNIGPIKNAFAKIILNGNPGDILFNTFVPTQKLYTTQFHKLSSLDIAFFTPDGKLYDFNGLEHSFMIELITVKSVPQGAGINADTGENYNVFRPITKRL</sequence>
<reference evidence="1" key="1">
    <citation type="journal article" date="2019" name="MBio">
        <title>Virus Genomes from Deep Sea Sediments Expand the Ocean Megavirome and Support Independent Origins of Viral Gigantism.</title>
        <authorList>
            <person name="Backstrom D."/>
            <person name="Yutin N."/>
            <person name="Jorgensen S.L."/>
            <person name="Dharamshi J."/>
            <person name="Homa F."/>
            <person name="Zaremba-Niedwiedzka K."/>
            <person name="Spang A."/>
            <person name="Wolf Y.I."/>
            <person name="Koonin E.V."/>
            <person name="Ettema T.J."/>
        </authorList>
    </citation>
    <scope>NUCLEOTIDE SEQUENCE</scope>
</reference>
<accession>A0A4D5XFK7</accession>
<gene>
    <name evidence="1" type="ORF">LCMiAC02_04170</name>
</gene>
<proteinExistence type="predicted"/>
<protein>
    <submittedName>
        <fullName evidence="1">Putative minor capsid protein</fullName>
    </submittedName>
</protein>
<name>A0A4D5XFK7_9VIRU</name>
<evidence type="ECO:0000313" key="1">
    <source>
        <dbReference type="EMBL" id="QBK89322.1"/>
    </source>
</evidence>